<dbReference type="GO" id="GO:0005200">
    <property type="term" value="F:structural constituent of cytoskeleton"/>
    <property type="evidence" value="ECO:0007669"/>
    <property type="project" value="EnsemblFungi"/>
</dbReference>
<feature type="compositionally biased region" description="Basic and acidic residues" evidence="1">
    <location>
        <begin position="310"/>
        <end position="326"/>
    </location>
</feature>
<dbReference type="GO" id="GO:0007026">
    <property type="term" value="P:negative regulation of microtubule depolymerization"/>
    <property type="evidence" value="ECO:0007669"/>
    <property type="project" value="EnsemblFungi"/>
</dbReference>
<feature type="compositionally biased region" description="Basic and acidic residues" evidence="1">
    <location>
        <begin position="394"/>
        <end position="411"/>
    </location>
</feature>
<dbReference type="InParanoid" id="G8ZVG6"/>
<evidence type="ECO:0000313" key="3">
    <source>
        <dbReference type="Proteomes" id="UP000005627"/>
    </source>
</evidence>
<sequence>MDKPIASMKDPEKLLKEHKIDTLDVDWLVGARNLGTNEPSEVAASVKTPSHSREGSVDSDDPLAEVPSPKVVPNSRAEREHRARRNSVAATVFNSSNLRDNDRGSSDVGEGSAELRRTKSLSSASGGSDRYRGRRRGSSVSESRNGNGEKKMGFFKSLFSRSKKSKNESTAQEVDKDEKRVSRPSSRRSSTVGVMKSGGSAPKSSGEEEDQEDGAPLARSRTESMVQDGHRLQTENLVSNLGERRESNGNLKERRHSEVTDRDPRLMEFLQYYKSNGYSVASFKEKSPFARKGRDDSTKAASFTIDGNLSEDKNSKSKSKKYDARGRPLPSHPKKSKLPPALKGWSDKSSTDSASDSDSDSSSNATPSSSHKFGAFLKKVTSYGAGGSSSSNQTRDELSSGRPTSSEDKMVEEFDPINAKVVPGLEDVRTLKHVSFATNTYFNDPPQQICSKHPRQGEVEVKPNGAVVIHRLTPEERKKILESTSSGVVVGGTGQLRLLAETGDIQSSDVRKQEQMAPKPASPTDLSNDDDQNLDTQRRSIKLAAAAAAAGARAKGAPVELSRTATNNEEDVGVSNMASRVTIDKPMISRRAANMNSQTSLNSAFSQESLPEEEILPPKNIKIPHDVVYTRCCHLREILPIPATLKQLKKGSTDPIPLLQLRNPRPSMVEVWSFSDFLSIAPVLCLSLDGVTLSVEMLRVILGSLVYKKNFEKLSLRNTPLDHEGWRFLCCFVSRAKSLTALDVTMVPIIKTNVQKPSKSSLKSSVVRMECDVESRKDMNWNLLAASVAKKGGLEEVIISGAQMPLDQFENFIEVACIATQRLGLAYNCLTKEQCDVLGRWIVQSKVTGLDIGFNDLKGKLAAFNNAVLDKIHNKGEKNVFKYISMNCAGLEVGPEDTSENNEVLKLISVLCYCENLKFLDFSNNPKMFPHCMSTLIDCLPVFVNLVRLHLDYDSLSSTEIVMLAEALPLCSRLNYLSLLGTQFDLASCKSLAEAVRKSPSLITLDIDYTNMPPNIKEKISLYTMRNVESELDKVKANNTDNSTDDKDNLSSLQDELSVLLTDKFKDKKAYDKLVEKYIEKVTIARKKIKKVVKDLFDTRVMGQLSTEGKETLIRLCFIDASFEKGIRLLKERHQVNSAQSAENAVPHPTAGIAEAQKFVKDRYLSDGLPANTLFSSSAFAQSGHSALLPFGKADVEEFNPHADDTVELRDEDEESSKRVSSQIREEGDVFKKADSIRKDLETSHSDGAKQIDRVLLGRAAESMDIDQIKNLLLKTDVTTVVDVIDELHNQGYHLHDIFKKHDEAHEKLAALSPQPSPQPTESDISVDKKVPKPSEDFISAKNQQSHKDETKAIDAAYDQVLDNIERDRKHE</sequence>
<feature type="region of interest" description="Disordered" evidence="1">
    <location>
        <begin position="33"/>
        <end position="265"/>
    </location>
</feature>
<keyword evidence="3" id="KW-1185">Reference proteome</keyword>
<feature type="region of interest" description="Disordered" evidence="1">
    <location>
        <begin position="502"/>
        <end position="533"/>
    </location>
</feature>
<feature type="compositionally biased region" description="Low complexity" evidence="1">
    <location>
        <begin position="351"/>
        <end position="370"/>
    </location>
</feature>
<feature type="compositionally biased region" description="Basic and acidic residues" evidence="1">
    <location>
        <begin position="1326"/>
        <end position="1336"/>
    </location>
</feature>
<dbReference type="HOGENOM" id="CLU_004492_1_0_1"/>
<feature type="region of interest" description="Disordered" evidence="1">
    <location>
        <begin position="1310"/>
        <end position="1352"/>
    </location>
</feature>
<evidence type="ECO:0000313" key="2">
    <source>
        <dbReference type="EMBL" id="CCE92610.1"/>
    </source>
</evidence>
<proteinExistence type="predicted"/>
<accession>G8ZVG6</accession>
<dbReference type="Proteomes" id="UP000005627">
    <property type="component" value="Chromosome 5"/>
</dbReference>
<feature type="region of interest" description="Disordered" evidence="1">
    <location>
        <begin position="1204"/>
        <end position="1225"/>
    </location>
</feature>
<dbReference type="RefSeq" id="XP_003681821.1">
    <property type="nucleotide sequence ID" value="XM_003681773.1"/>
</dbReference>
<protein>
    <submittedName>
        <fullName evidence="2">Uncharacterized protein</fullName>
    </submittedName>
</protein>
<dbReference type="GeneID" id="11504011"/>
<dbReference type="OrthoDB" id="8436363at2759"/>
<feature type="region of interest" description="Disordered" evidence="1">
    <location>
        <begin position="383"/>
        <end position="411"/>
    </location>
</feature>
<evidence type="ECO:0000256" key="1">
    <source>
        <dbReference type="SAM" id="MobiDB-lite"/>
    </source>
</evidence>
<dbReference type="GO" id="GO:0031505">
    <property type="term" value="P:fungal-type cell wall organization"/>
    <property type="evidence" value="ECO:0007669"/>
    <property type="project" value="EnsemblFungi"/>
</dbReference>
<feature type="compositionally biased region" description="Basic and acidic residues" evidence="1">
    <location>
        <begin position="283"/>
        <end position="298"/>
    </location>
</feature>
<dbReference type="EMBL" id="HE616746">
    <property type="protein sequence ID" value="CCE92610.1"/>
    <property type="molecule type" value="Genomic_DNA"/>
</dbReference>
<dbReference type="FunCoup" id="G8ZVG6">
    <property type="interactions" value="156"/>
</dbReference>
<feature type="compositionally biased region" description="Polar residues" evidence="1">
    <location>
        <begin position="88"/>
        <end position="98"/>
    </location>
</feature>
<dbReference type="KEGG" id="tdl:TDEL_0E03670"/>
<dbReference type="Gene3D" id="3.80.10.10">
    <property type="entry name" value="Ribonuclease Inhibitor"/>
    <property type="match status" value="2"/>
</dbReference>
<feature type="region of interest" description="Disordered" evidence="1">
    <location>
        <begin position="283"/>
        <end position="371"/>
    </location>
</feature>
<organism evidence="2 3">
    <name type="scientific">Torulaspora delbrueckii</name>
    <name type="common">Yeast</name>
    <name type="synonym">Candida colliculosa</name>
    <dbReference type="NCBI Taxonomy" id="4950"/>
    <lineage>
        <taxon>Eukaryota</taxon>
        <taxon>Fungi</taxon>
        <taxon>Dikarya</taxon>
        <taxon>Ascomycota</taxon>
        <taxon>Saccharomycotina</taxon>
        <taxon>Saccharomycetes</taxon>
        <taxon>Saccharomycetales</taxon>
        <taxon>Saccharomycetaceae</taxon>
        <taxon>Torulaspora</taxon>
    </lineage>
</organism>
<name>G8ZVG6_TORDE</name>
<feature type="compositionally biased region" description="Basic and acidic residues" evidence="1">
    <location>
        <begin position="242"/>
        <end position="265"/>
    </location>
</feature>
<dbReference type="eggNOG" id="ENOG502QYHN">
    <property type="taxonomic scope" value="Eukaryota"/>
</dbReference>
<dbReference type="InterPro" id="IPR032675">
    <property type="entry name" value="LRR_dom_sf"/>
</dbReference>
<reference evidence="2 3" key="1">
    <citation type="journal article" date="2011" name="Proc. Natl. Acad. Sci. U.S.A.">
        <title>Evolutionary erosion of yeast sex chromosomes by mating-type switching accidents.</title>
        <authorList>
            <person name="Gordon J.L."/>
            <person name="Armisen D."/>
            <person name="Proux-Wera E."/>
            <person name="Oheigeartaigh S.S."/>
            <person name="Byrne K.P."/>
            <person name="Wolfe K.H."/>
        </authorList>
    </citation>
    <scope>NUCLEOTIDE SEQUENCE [LARGE SCALE GENOMIC DNA]</scope>
    <source>
        <strain evidence="3">ATCC 10662 / CBS 1146 / NBRC 0425 / NCYC 2629 / NRRL Y-866</strain>
    </source>
</reference>
<gene>
    <name evidence="2" type="primary">TDEL0E03670</name>
    <name evidence="2" type="ORF">TDEL_0E03670</name>
</gene>
<dbReference type="GO" id="GO:0005874">
    <property type="term" value="C:microtubule"/>
    <property type="evidence" value="ECO:0007669"/>
    <property type="project" value="EnsemblFungi"/>
</dbReference>
<dbReference type="SUPFAM" id="SSF52047">
    <property type="entry name" value="RNI-like"/>
    <property type="match status" value="1"/>
</dbReference>